<accession>A0AAN6RWB6</accession>
<proteinExistence type="predicted"/>
<evidence type="ECO:0000313" key="4">
    <source>
        <dbReference type="Proteomes" id="UP001303889"/>
    </source>
</evidence>
<evidence type="ECO:0000313" key="3">
    <source>
        <dbReference type="EMBL" id="KAK3905164.1"/>
    </source>
</evidence>
<dbReference type="SUPFAM" id="SSF57850">
    <property type="entry name" value="RING/U-box"/>
    <property type="match status" value="1"/>
</dbReference>
<organism evidence="3 4">
    <name type="scientific">Staphylotrichum tortipilum</name>
    <dbReference type="NCBI Taxonomy" id="2831512"/>
    <lineage>
        <taxon>Eukaryota</taxon>
        <taxon>Fungi</taxon>
        <taxon>Dikarya</taxon>
        <taxon>Ascomycota</taxon>
        <taxon>Pezizomycotina</taxon>
        <taxon>Sordariomycetes</taxon>
        <taxon>Sordariomycetidae</taxon>
        <taxon>Sordariales</taxon>
        <taxon>Chaetomiaceae</taxon>
        <taxon>Staphylotrichum</taxon>
    </lineage>
</organism>
<feature type="domain" description="RING-type" evidence="2">
    <location>
        <begin position="883"/>
        <end position="938"/>
    </location>
</feature>
<reference evidence="3" key="2">
    <citation type="submission" date="2023-05" db="EMBL/GenBank/DDBJ databases">
        <authorList>
            <consortium name="Lawrence Berkeley National Laboratory"/>
            <person name="Steindorff A."/>
            <person name="Hensen N."/>
            <person name="Bonometti L."/>
            <person name="Westerberg I."/>
            <person name="Brannstrom I.O."/>
            <person name="Guillou S."/>
            <person name="Cros-Aarteil S."/>
            <person name="Calhoun S."/>
            <person name="Haridas S."/>
            <person name="Kuo A."/>
            <person name="Mondo S."/>
            <person name="Pangilinan J."/>
            <person name="Riley R."/>
            <person name="Labutti K."/>
            <person name="Andreopoulos B."/>
            <person name="Lipzen A."/>
            <person name="Chen C."/>
            <person name="Yanf M."/>
            <person name="Daum C."/>
            <person name="Ng V."/>
            <person name="Clum A."/>
            <person name="Ohm R."/>
            <person name="Martin F."/>
            <person name="Silar P."/>
            <person name="Natvig D."/>
            <person name="Lalanne C."/>
            <person name="Gautier V."/>
            <person name="Ament-Velasquez S.L."/>
            <person name="Kruys A."/>
            <person name="Hutchinson M.I."/>
            <person name="Powell A.J."/>
            <person name="Barry K."/>
            <person name="Miller A.N."/>
            <person name="Grigoriev I.V."/>
            <person name="Debuchy R."/>
            <person name="Gladieux P."/>
            <person name="Thoren M.H."/>
            <person name="Johannesson H."/>
        </authorList>
    </citation>
    <scope>NUCLEOTIDE SEQUENCE</scope>
    <source>
        <strain evidence="3">CBS 103.79</strain>
    </source>
</reference>
<evidence type="ECO:0000259" key="2">
    <source>
        <dbReference type="PROSITE" id="PS50089"/>
    </source>
</evidence>
<gene>
    <name evidence="3" type="ORF">C8A05DRAFT_31038</name>
</gene>
<comment type="caution">
    <text evidence="3">The sequence shown here is derived from an EMBL/GenBank/DDBJ whole genome shotgun (WGS) entry which is preliminary data.</text>
</comment>
<dbReference type="Proteomes" id="UP001303889">
    <property type="component" value="Unassembled WGS sequence"/>
</dbReference>
<dbReference type="InterPro" id="IPR001841">
    <property type="entry name" value="Znf_RING"/>
</dbReference>
<evidence type="ECO:0000256" key="1">
    <source>
        <dbReference type="PROSITE-ProRule" id="PRU00175"/>
    </source>
</evidence>
<dbReference type="GO" id="GO:0008270">
    <property type="term" value="F:zinc ion binding"/>
    <property type="evidence" value="ECO:0007669"/>
    <property type="project" value="UniProtKB-KW"/>
</dbReference>
<keyword evidence="1" id="KW-0863">Zinc-finger</keyword>
<keyword evidence="4" id="KW-1185">Reference proteome</keyword>
<keyword evidence="1" id="KW-0862">Zinc</keyword>
<dbReference type="PROSITE" id="PS50089">
    <property type="entry name" value="ZF_RING_2"/>
    <property type="match status" value="1"/>
</dbReference>
<dbReference type="InterPro" id="IPR036465">
    <property type="entry name" value="vWFA_dom_sf"/>
</dbReference>
<keyword evidence="1" id="KW-0479">Metal-binding</keyword>
<name>A0AAN6RWB6_9PEZI</name>
<dbReference type="InterPro" id="IPR052969">
    <property type="entry name" value="Thr-specific_kinase-like"/>
</dbReference>
<dbReference type="EMBL" id="MU855369">
    <property type="protein sequence ID" value="KAK3905164.1"/>
    <property type="molecule type" value="Genomic_DNA"/>
</dbReference>
<dbReference type="Gene3D" id="3.40.50.410">
    <property type="entry name" value="von Willebrand factor, type A domain"/>
    <property type="match status" value="1"/>
</dbReference>
<dbReference type="SUPFAM" id="SSF53300">
    <property type="entry name" value="vWA-like"/>
    <property type="match status" value="1"/>
</dbReference>
<dbReference type="PANTHER" id="PTHR47763">
    <property type="entry name" value="ALPHA-PROTEIN KINASE VWKA"/>
    <property type="match status" value="1"/>
</dbReference>
<dbReference type="Gene3D" id="1.20.120.1750">
    <property type="match status" value="1"/>
</dbReference>
<reference evidence="3" key="1">
    <citation type="journal article" date="2023" name="Mol. Phylogenet. Evol.">
        <title>Genome-scale phylogeny and comparative genomics of the fungal order Sordariales.</title>
        <authorList>
            <person name="Hensen N."/>
            <person name="Bonometti L."/>
            <person name="Westerberg I."/>
            <person name="Brannstrom I.O."/>
            <person name="Guillou S."/>
            <person name="Cros-Aarteil S."/>
            <person name="Calhoun S."/>
            <person name="Haridas S."/>
            <person name="Kuo A."/>
            <person name="Mondo S."/>
            <person name="Pangilinan J."/>
            <person name="Riley R."/>
            <person name="LaButti K."/>
            <person name="Andreopoulos B."/>
            <person name="Lipzen A."/>
            <person name="Chen C."/>
            <person name="Yan M."/>
            <person name="Daum C."/>
            <person name="Ng V."/>
            <person name="Clum A."/>
            <person name="Steindorff A."/>
            <person name="Ohm R.A."/>
            <person name="Martin F."/>
            <person name="Silar P."/>
            <person name="Natvig D.O."/>
            <person name="Lalanne C."/>
            <person name="Gautier V."/>
            <person name="Ament-Velasquez S.L."/>
            <person name="Kruys A."/>
            <person name="Hutchinson M.I."/>
            <person name="Powell A.J."/>
            <person name="Barry K."/>
            <person name="Miller A.N."/>
            <person name="Grigoriev I.V."/>
            <person name="Debuchy R."/>
            <person name="Gladieux P."/>
            <person name="Hiltunen Thoren M."/>
            <person name="Johannesson H."/>
        </authorList>
    </citation>
    <scope>NUCLEOTIDE SEQUENCE</scope>
    <source>
        <strain evidence="3">CBS 103.79</strain>
    </source>
</reference>
<dbReference type="AlphaFoldDB" id="A0AAN6RWB6"/>
<dbReference type="Pfam" id="PF26200">
    <property type="entry name" value="Rcat_RNF216"/>
    <property type="match status" value="1"/>
</dbReference>
<sequence length="1089" mass="118315">MAAPSQDLYDLLVVTDATASMGTFLTSLNSSLQDIIRISATTACFSRIGVLGYRDYDRGLHNVTEWSGWHSRHDELADTSQDGLLSFIKNLRPDAGGDWPEAARTGLAHAHTLMRPEAKTIVLLYADAPPHTEIQGGLWKTEQAELKKPGAYGGVGSAFADWVSVANTLALGDKRAQVFSIIAPGGRMGHTGSMFTYLSTRTGGICISLDKIVTAAAISKLTVGLLMAWMGADKAGAQLDTQDIGAQVIFADASGIEQLSSEKDTLAGTYLPVSYATNAMSDLKANLSTTPLSLDALSHVTPRRETPVPNFSARYKTDASYRAIVCAQLAEIIEADVAAIALNPVFGTLWRTVCNDRINPARDALLARFGLKVERLEDAEKKARMKTWLEESYDWAGEINETVKAVPEGERFPCVFLDPTVRFQPEPKGADEEEGDGNNPMEFTRDEVLEIGRSCDYRILRRLGRILTRLTYVSSEEDLPAHVKDVPEAELPRIPMALAKPDHQRKFWKVLLHVVVPGTMLAARPAALLAALSVRMGIQPLAEVAYSELLAWRDNWNTLDIPETWNASCLGLLLEADRKHRRATADAAEAVEPILKPADRELFQALVNYKLLEMNMDTSLDATLGWTPDKNKASLGPVAVCKTCEFPRSVTIMAPDGVCGLCATPCRCESKEAHQLMLDGGVSKTDSPATSLVTWTECFQADCRAQYVVYHPGKLNVRPKCHYCRQKSTTSTSNPAYNTLTTAPCVSCTNCRNRIIYPAAYRPQGFSPATFLCPACSPPSTITPVVTTTTTPRTLSLENGTAFLLTHDATLLPTPFSNRSLFHTANSIGADALSSFAQQVIPLPAVSPTLTLTLRGKPLHNVPAVLSTLRGYVTSHRVETPPCSLCFTPFRRSALRLACGGRKGCAQHICSACFDAWYGTNRPGGVINVGALACPFCRRQPTGRVSLPGGLRFVSGLADAVKERGEWVYAWCAGCDSAKRFVERVCAGGAAEVPAGWRCESCEEKAGKAAMEKIKMCPACGVATEKMAGCDHISCVCGKHWCFNCAEKVADGAGEIYEHMTKVHGTWYVGAPEEDGGYYGDEWESEVEE</sequence>
<protein>
    <recommendedName>
        <fullName evidence="2">RING-type domain-containing protein</fullName>
    </recommendedName>
</protein>